<feature type="region of interest" description="Disordered" evidence="1">
    <location>
        <begin position="1"/>
        <end position="52"/>
    </location>
</feature>
<evidence type="ECO:0000256" key="1">
    <source>
        <dbReference type="SAM" id="MobiDB-lite"/>
    </source>
</evidence>
<proteinExistence type="predicted"/>
<sequence length="102" mass="11211">MLLMTRPQVTSSTSPVSTARAPSPEPWRTEGEHRSARISTGLRKNRKPQTREASLRLRCSFSPGTSRAVFNISSVSRFLGLGKAGKMDACHLGSSLQRIKLE</sequence>
<evidence type="ECO:0000313" key="3">
    <source>
        <dbReference type="Proteomes" id="UP000314294"/>
    </source>
</evidence>
<keyword evidence="3" id="KW-1185">Reference proteome</keyword>
<dbReference type="EMBL" id="SRLO01000701">
    <property type="protein sequence ID" value="TNN48350.1"/>
    <property type="molecule type" value="Genomic_DNA"/>
</dbReference>
<name>A0A4Z2G5E5_9TELE</name>
<gene>
    <name evidence="2" type="ORF">EYF80_041468</name>
</gene>
<dbReference type="Proteomes" id="UP000314294">
    <property type="component" value="Unassembled WGS sequence"/>
</dbReference>
<organism evidence="2 3">
    <name type="scientific">Liparis tanakae</name>
    <name type="common">Tanaka's snailfish</name>
    <dbReference type="NCBI Taxonomy" id="230148"/>
    <lineage>
        <taxon>Eukaryota</taxon>
        <taxon>Metazoa</taxon>
        <taxon>Chordata</taxon>
        <taxon>Craniata</taxon>
        <taxon>Vertebrata</taxon>
        <taxon>Euteleostomi</taxon>
        <taxon>Actinopterygii</taxon>
        <taxon>Neopterygii</taxon>
        <taxon>Teleostei</taxon>
        <taxon>Neoteleostei</taxon>
        <taxon>Acanthomorphata</taxon>
        <taxon>Eupercaria</taxon>
        <taxon>Perciformes</taxon>
        <taxon>Cottioidei</taxon>
        <taxon>Cottales</taxon>
        <taxon>Liparidae</taxon>
        <taxon>Liparis</taxon>
    </lineage>
</organism>
<accession>A0A4Z2G5E5</accession>
<reference evidence="2 3" key="1">
    <citation type="submission" date="2019-03" db="EMBL/GenBank/DDBJ databases">
        <title>First draft genome of Liparis tanakae, snailfish: a comprehensive survey of snailfish specific genes.</title>
        <authorList>
            <person name="Kim W."/>
            <person name="Song I."/>
            <person name="Jeong J.-H."/>
            <person name="Kim D."/>
            <person name="Kim S."/>
            <person name="Ryu S."/>
            <person name="Song J.Y."/>
            <person name="Lee S.K."/>
        </authorList>
    </citation>
    <scope>NUCLEOTIDE SEQUENCE [LARGE SCALE GENOMIC DNA]</scope>
    <source>
        <tissue evidence="2">Muscle</tissue>
    </source>
</reference>
<dbReference type="AlphaFoldDB" id="A0A4Z2G5E5"/>
<protein>
    <submittedName>
        <fullName evidence="2">Uncharacterized protein</fullName>
    </submittedName>
</protein>
<comment type="caution">
    <text evidence="2">The sequence shown here is derived from an EMBL/GenBank/DDBJ whole genome shotgun (WGS) entry which is preliminary data.</text>
</comment>
<evidence type="ECO:0000313" key="2">
    <source>
        <dbReference type="EMBL" id="TNN48350.1"/>
    </source>
</evidence>
<feature type="compositionally biased region" description="Low complexity" evidence="1">
    <location>
        <begin position="1"/>
        <end position="22"/>
    </location>
</feature>